<protein>
    <submittedName>
        <fullName evidence="1">DUF4270 family protein</fullName>
    </submittedName>
</protein>
<organism evidence="1 2">
    <name type="scientific">Fibrisoma montanum</name>
    <dbReference type="NCBI Taxonomy" id="2305895"/>
    <lineage>
        <taxon>Bacteria</taxon>
        <taxon>Pseudomonadati</taxon>
        <taxon>Bacteroidota</taxon>
        <taxon>Cytophagia</taxon>
        <taxon>Cytophagales</taxon>
        <taxon>Spirosomataceae</taxon>
        <taxon>Fibrisoma</taxon>
    </lineage>
</organism>
<dbReference type="Pfam" id="PF14092">
    <property type="entry name" value="DUF4270"/>
    <property type="match status" value="1"/>
</dbReference>
<dbReference type="AlphaFoldDB" id="A0A418M6U5"/>
<dbReference type="OrthoDB" id="1092930at2"/>
<gene>
    <name evidence="1" type="ORF">DYU11_19480</name>
</gene>
<evidence type="ECO:0000313" key="1">
    <source>
        <dbReference type="EMBL" id="RIV21584.1"/>
    </source>
</evidence>
<dbReference type="EMBL" id="QXED01000005">
    <property type="protein sequence ID" value="RIV21584.1"/>
    <property type="molecule type" value="Genomic_DNA"/>
</dbReference>
<dbReference type="InterPro" id="IPR025366">
    <property type="entry name" value="DUF4270"/>
</dbReference>
<accession>A0A418M6U5</accession>
<name>A0A418M6U5_9BACT</name>
<dbReference type="Proteomes" id="UP000283523">
    <property type="component" value="Unassembled WGS sequence"/>
</dbReference>
<sequence length="434" mass="48257">MTRLSIYFLLTLLPALLTGCQSGDRTIGQQIVTPRELDVQLVDSVTVLASTVLADTFTTSADSSVLVGRWADALAGQTTAKGFISLGYTSHTLPDQQQVRFDSLVLVLPMGTAYGDTSQRLTLNVHQLQAKLGDRTYSNLSTVPYEVTPLLTKTFRPWPRYGNRQVRIRLPDALSQDFFDKLRNRSITDEETLDAYWKGLALVCDPSANLLLKLGISSAEAGLVLYYHDTDLNQTRNTIRFDVAGIHFSQVAGDRSGTALSSLRTRLDAVSSRFTQNTAFVAAGAMLRTRLDIPGLAQLVLTQQYRGINRADLILEPIQRDRRDNAAPPSRLVLYQTNSLNEALSIVPDAEGSSSTVVGYYGYDPNDLEQQAQYTFNVTYYVNEVLKARLPNRPLLLQAITESNHLPVERVTLGDAFRAGYRLRLRLYMTVEKP</sequence>
<evidence type="ECO:0000313" key="2">
    <source>
        <dbReference type="Proteomes" id="UP000283523"/>
    </source>
</evidence>
<comment type="caution">
    <text evidence="1">The sequence shown here is derived from an EMBL/GenBank/DDBJ whole genome shotgun (WGS) entry which is preliminary data.</text>
</comment>
<reference evidence="1 2" key="1">
    <citation type="submission" date="2018-08" db="EMBL/GenBank/DDBJ databases">
        <title>Fibrisoma montanum sp. nov., isolated from Danxia mountain soil.</title>
        <authorList>
            <person name="Huang Y."/>
        </authorList>
    </citation>
    <scope>NUCLEOTIDE SEQUENCE [LARGE SCALE GENOMIC DNA]</scope>
    <source>
        <strain evidence="1 2">HYT19</strain>
    </source>
</reference>
<keyword evidence="2" id="KW-1185">Reference proteome</keyword>
<proteinExistence type="predicted"/>
<dbReference type="RefSeq" id="WP_119669375.1">
    <property type="nucleotide sequence ID" value="NZ_QXED01000005.1"/>
</dbReference>
<dbReference type="PROSITE" id="PS51257">
    <property type="entry name" value="PROKAR_LIPOPROTEIN"/>
    <property type="match status" value="1"/>
</dbReference>